<feature type="compositionally biased region" description="Acidic residues" evidence="1">
    <location>
        <begin position="187"/>
        <end position="203"/>
    </location>
</feature>
<accession>A0A0C9W8J7</accession>
<protein>
    <submittedName>
        <fullName evidence="2">Unplaced genomic scaffold scaffold_66, whole genome shotgun sequence</fullName>
    </submittedName>
</protein>
<reference evidence="2 3" key="1">
    <citation type="submission" date="2014-04" db="EMBL/GenBank/DDBJ databases">
        <title>Evolutionary Origins and Diversification of the Mycorrhizal Mutualists.</title>
        <authorList>
            <consortium name="DOE Joint Genome Institute"/>
            <consortium name="Mycorrhizal Genomics Consortium"/>
            <person name="Kohler A."/>
            <person name="Kuo A."/>
            <person name="Nagy L.G."/>
            <person name="Floudas D."/>
            <person name="Copeland A."/>
            <person name="Barry K.W."/>
            <person name="Cichocki N."/>
            <person name="Veneault-Fourrey C."/>
            <person name="LaButti K."/>
            <person name="Lindquist E.A."/>
            <person name="Lipzen A."/>
            <person name="Lundell T."/>
            <person name="Morin E."/>
            <person name="Murat C."/>
            <person name="Riley R."/>
            <person name="Ohm R."/>
            <person name="Sun H."/>
            <person name="Tunlid A."/>
            <person name="Henrissat B."/>
            <person name="Grigoriev I.V."/>
            <person name="Hibbett D.S."/>
            <person name="Martin F."/>
        </authorList>
    </citation>
    <scope>NUCLEOTIDE SEQUENCE [LARGE SCALE GENOMIC DNA]</scope>
    <source>
        <strain evidence="2 3">MD-312</strain>
    </source>
</reference>
<organism evidence="2 3">
    <name type="scientific">Hydnomerulius pinastri MD-312</name>
    <dbReference type="NCBI Taxonomy" id="994086"/>
    <lineage>
        <taxon>Eukaryota</taxon>
        <taxon>Fungi</taxon>
        <taxon>Dikarya</taxon>
        <taxon>Basidiomycota</taxon>
        <taxon>Agaricomycotina</taxon>
        <taxon>Agaricomycetes</taxon>
        <taxon>Agaricomycetidae</taxon>
        <taxon>Boletales</taxon>
        <taxon>Boletales incertae sedis</taxon>
        <taxon>Leucogyrophana</taxon>
    </lineage>
</organism>
<name>A0A0C9W8J7_9AGAM</name>
<dbReference type="Proteomes" id="UP000053820">
    <property type="component" value="Unassembled WGS sequence"/>
</dbReference>
<keyword evidence="3" id="KW-1185">Reference proteome</keyword>
<dbReference type="HOGENOM" id="CLU_003921_6_0_1"/>
<evidence type="ECO:0000256" key="1">
    <source>
        <dbReference type="SAM" id="MobiDB-lite"/>
    </source>
</evidence>
<evidence type="ECO:0000313" key="3">
    <source>
        <dbReference type="Proteomes" id="UP000053820"/>
    </source>
</evidence>
<sequence>MTTLTVANLPYPGASNAPSKFKDKERCENITQYCSTRVGNFIEVLSDYIKPDWDQLKAAILKHFDVDRDTKRYKVNNLLRFVKIQKEKHINTLATWAKFQRDFVQIADWLKTHNKITDDEYSTYLWQSIHRGLQMQLENRLLSSEPNRDITKPFKVVNIIEAAEKSLQRDRFDSDLVYTDSDRDNEWDLNDLDTEDSESEYDSDGSLKRSRNELSGPLKLQSTELQRYSIKP</sequence>
<dbReference type="AlphaFoldDB" id="A0A0C9W8J7"/>
<feature type="region of interest" description="Disordered" evidence="1">
    <location>
        <begin position="187"/>
        <end position="232"/>
    </location>
</feature>
<gene>
    <name evidence="2" type="ORF">HYDPIDRAFT_171013</name>
</gene>
<proteinExistence type="predicted"/>
<dbReference type="OrthoDB" id="3268646at2759"/>
<evidence type="ECO:0000313" key="2">
    <source>
        <dbReference type="EMBL" id="KIJ59017.1"/>
    </source>
</evidence>
<dbReference type="EMBL" id="KN839900">
    <property type="protein sequence ID" value="KIJ59017.1"/>
    <property type="molecule type" value="Genomic_DNA"/>
</dbReference>